<name>A0A183AIN5_9TREM</name>
<dbReference type="Proteomes" id="UP000272942">
    <property type="component" value="Unassembled WGS sequence"/>
</dbReference>
<keyword evidence="2" id="KW-1185">Reference proteome</keyword>
<evidence type="ECO:0000313" key="1">
    <source>
        <dbReference type="EMBL" id="VDP79415.1"/>
    </source>
</evidence>
<reference evidence="1 2" key="2">
    <citation type="submission" date="2018-11" db="EMBL/GenBank/DDBJ databases">
        <authorList>
            <consortium name="Pathogen Informatics"/>
        </authorList>
    </citation>
    <scope>NUCLEOTIDE SEQUENCE [LARGE SCALE GENOMIC DNA]</scope>
    <source>
        <strain evidence="1 2">Egypt</strain>
    </source>
</reference>
<protein>
    <submittedName>
        <fullName evidence="1 3">Uncharacterized protein</fullName>
    </submittedName>
</protein>
<organism evidence="3">
    <name type="scientific">Echinostoma caproni</name>
    <dbReference type="NCBI Taxonomy" id="27848"/>
    <lineage>
        <taxon>Eukaryota</taxon>
        <taxon>Metazoa</taxon>
        <taxon>Spiralia</taxon>
        <taxon>Lophotrochozoa</taxon>
        <taxon>Platyhelminthes</taxon>
        <taxon>Trematoda</taxon>
        <taxon>Digenea</taxon>
        <taxon>Plagiorchiida</taxon>
        <taxon>Echinostomata</taxon>
        <taxon>Echinostomatoidea</taxon>
        <taxon>Echinostomatidae</taxon>
        <taxon>Echinostoma</taxon>
    </lineage>
</organism>
<proteinExistence type="predicted"/>
<evidence type="ECO:0000313" key="2">
    <source>
        <dbReference type="Proteomes" id="UP000272942"/>
    </source>
</evidence>
<dbReference type="OrthoDB" id="2121618at2759"/>
<evidence type="ECO:0000313" key="3">
    <source>
        <dbReference type="WBParaSite" id="ECPE_0000683301-mRNA-1"/>
    </source>
</evidence>
<dbReference type="WBParaSite" id="ECPE_0000683301-mRNA-1">
    <property type="protein sequence ID" value="ECPE_0000683301-mRNA-1"/>
    <property type="gene ID" value="ECPE_0000683301"/>
</dbReference>
<dbReference type="EMBL" id="UZAN01043856">
    <property type="protein sequence ID" value="VDP79415.1"/>
    <property type="molecule type" value="Genomic_DNA"/>
</dbReference>
<accession>A0A183AIN5</accession>
<gene>
    <name evidence="1" type="ORF">ECPE_LOCUS6820</name>
</gene>
<sequence>MYENSLQRLSNLVTVTKLEAKTIKRSLERKEREWNLFMQAAQIRERASLNRPNAENLVRAIYAKYLKNYEYLERTIIPVEDLAYALQLVNSDLTFTSEQIKRLPLELFVLIGGQDRLKQFEDRYMRKDIGSWFKPESEMTNERILKPGFLYADQLRVLLHGSGLNHDRLYEVLQLLGVTDTDALDFVSFLFYLPLFVEAHQRLICDPLRGLDEEFASGLIFKPNRAGCQFGGVRSGRALHCYNSNPVTIVPRHSNH</sequence>
<dbReference type="AlphaFoldDB" id="A0A183AIN5"/>
<reference evidence="3" key="1">
    <citation type="submission" date="2016-06" db="UniProtKB">
        <authorList>
            <consortium name="WormBaseParasite"/>
        </authorList>
    </citation>
    <scope>IDENTIFICATION</scope>
</reference>